<dbReference type="SUPFAM" id="SSF48452">
    <property type="entry name" value="TPR-like"/>
    <property type="match status" value="1"/>
</dbReference>
<reference evidence="12 13" key="1">
    <citation type="journal article" date="2008" name="Proc. Natl. Acad. Sci. U.S.A.">
        <title>Niche adaptation and genome expansion in the chlorophyll d-producing cyanobacterium Acaryochloris marina.</title>
        <authorList>
            <person name="Swingley W.D."/>
            <person name="Chen M."/>
            <person name="Cheung P.C."/>
            <person name="Conrad A.L."/>
            <person name="Dejesa L.C."/>
            <person name="Hao J."/>
            <person name="Honchak B.M."/>
            <person name="Karbach L.E."/>
            <person name="Kurdoglu A."/>
            <person name="Lahiri S."/>
            <person name="Mastrian S.D."/>
            <person name="Miyashita H."/>
            <person name="Page L."/>
            <person name="Ramakrishna P."/>
            <person name="Satoh S."/>
            <person name="Sattley W.M."/>
            <person name="Shimada Y."/>
            <person name="Taylor H.L."/>
            <person name="Tomo T."/>
            <person name="Tsuchiya T."/>
            <person name="Wang Z.T."/>
            <person name="Raymond J."/>
            <person name="Mimuro M."/>
            <person name="Blankenship R.E."/>
            <person name="Touchman J.W."/>
        </authorList>
    </citation>
    <scope>NUCLEOTIDE SEQUENCE [LARGE SCALE GENOMIC DNA]</scope>
    <source>
        <strain evidence="13">MBIC 11017</strain>
        <plasmid evidence="13">Plasmid pREB2</plasmid>
    </source>
</reference>
<organism evidence="12 13">
    <name type="scientific">Acaryochloris marina (strain MBIC 11017)</name>
    <dbReference type="NCBI Taxonomy" id="329726"/>
    <lineage>
        <taxon>Bacteria</taxon>
        <taxon>Bacillati</taxon>
        <taxon>Cyanobacteriota</taxon>
        <taxon>Cyanophyceae</taxon>
        <taxon>Acaryochloridales</taxon>
        <taxon>Acaryochloridaceae</taxon>
        <taxon>Acaryochloris</taxon>
    </lineage>
</organism>
<dbReference type="PANTHER" id="PTHR24363:SF0">
    <property type="entry name" value="SERINE_THREONINE KINASE LIKE DOMAIN CONTAINING 1"/>
    <property type="match status" value="1"/>
</dbReference>
<dbReference type="Pfam" id="PF00069">
    <property type="entry name" value="Pkinase"/>
    <property type="match status" value="1"/>
</dbReference>
<proteinExistence type="predicted"/>
<dbReference type="SMART" id="SM00028">
    <property type="entry name" value="TPR"/>
    <property type="match status" value="4"/>
</dbReference>
<dbReference type="PANTHER" id="PTHR24363">
    <property type="entry name" value="SERINE/THREONINE PROTEIN KINASE"/>
    <property type="match status" value="1"/>
</dbReference>
<evidence type="ECO:0000256" key="6">
    <source>
        <dbReference type="ARBA" id="ARBA00022840"/>
    </source>
</evidence>
<evidence type="ECO:0000313" key="13">
    <source>
        <dbReference type="Proteomes" id="UP000000268"/>
    </source>
</evidence>
<dbReference type="HOGENOM" id="CLU_033884_0_0_3"/>
<evidence type="ECO:0000256" key="3">
    <source>
        <dbReference type="ARBA" id="ARBA00022679"/>
    </source>
</evidence>
<comment type="catalytic activity">
    <reaction evidence="7">
        <text>L-threonyl-[protein] + ATP = O-phospho-L-threonyl-[protein] + ADP + H(+)</text>
        <dbReference type="Rhea" id="RHEA:46608"/>
        <dbReference type="Rhea" id="RHEA-COMP:11060"/>
        <dbReference type="Rhea" id="RHEA-COMP:11605"/>
        <dbReference type="ChEBI" id="CHEBI:15378"/>
        <dbReference type="ChEBI" id="CHEBI:30013"/>
        <dbReference type="ChEBI" id="CHEBI:30616"/>
        <dbReference type="ChEBI" id="CHEBI:61977"/>
        <dbReference type="ChEBI" id="CHEBI:456216"/>
        <dbReference type="EC" id="2.7.11.1"/>
    </reaction>
</comment>
<evidence type="ECO:0000259" key="11">
    <source>
        <dbReference type="PROSITE" id="PS50011"/>
    </source>
</evidence>
<evidence type="ECO:0000313" key="12">
    <source>
        <dbReference type="EMBL" id="ABW32017.1"/>
    </source>
</evidence>
<feature type="domain" description="Protein kinase" evidence="11">
    <location>
        <begin position="2"/>
        <end position="286"/>
    </location>
</feature>
<geneLocation type="plasmid" evidence="12 13">
    <name>pREB2</name>
</geneLocation>
<protein>
    <recommendedName>
        <fullName evidence="1">non-specific serine/threonine protein kinase</fullName>
        <ecNumber evidence="1">2.7.11.1</ecNumber>
    </recommendedName>
</protein>
<dbReference type="GO" id="GO:0004674">
    <property type="term" value="F:protein serine/threonine kinase activity"/>
    <property type="evidence" value="ECO:0007669"/>
    <property type="project" value="UniProtKB-KW"/>
</dbReference>
<dbReference type="Pfam" id="PF13424">
    <property type="entry name" value="TPR_12"/>
    <property type="match status" value="1"/>
</dbReference>
<evidence type="ECO:0000256" key="7">
    <source>
        <dbReference type="ARBA" id="ARBA00047899"/>
    </source>
</evidence>
<feature type="transmembrane region" description="Helical" evidence="10">
    <location>
        <begin position="289"/>
        <end position="307"/>
    </location>
</feature>
<keyword evidence="5 12" id="KW-0418">Kinase</keyword>
<sequence length="535" mass="61079">MIRPLRELVDLIPSEVFEVEDITGSYAIPPGRRVLKTLRTVDAKRVEMMEREVRALQMLNHPGIPKADLGDFFEFQPNSGFPLYCILMTKLEGQDLDKWIEENGRISQEKALDWLKQLFELLHEVHDCGFFHRDIKPSNILLKEDGTLALIDFGGVREVTDTYLAKLSGTGEPTGFDKEHEITIVRTPMFSPPEQVNGRAIPQSDFYAVGRTFVVLVTGLDLFDIPLDDDNKKLLWRKKAPHIDPPLADFLDKLMSLSPKQRPKTTGDILDQLNQLPKRIRWHRRVKSVPFRLSAILLTILVVVGLFQGGKIGLSRYFFRMAGESEGRNDLEAAKQNYKLAVQFDPGDYAAYNNLAAVCQLLKKYPCAIENYKKALQLKPNNEVVFYNIASIYDDAQDFTEARFYYQKSIEASQGKFVAAINNVARLDILDDQPRKAVKSISPALKKVENIRTKASLYKNLGWAYFQLEQYKKSVVNLEKSVEIEANEASTQCLLAKAKNQLNLPSKSNLQLCLFLSSELPEVWTWKQEFVDRLE</sequence>
<dbReference type="EC" id="2.7.11.1" evidence="1"/>
<keyword evidence="13" id="KW-1185">Reference proteome</keyword>
<dbReference type="SMART" id="SM00220">
    <property type="entry name" value="S_TKc"/>
    <property type="match status" value="1"/>
</dbReference>
<dbReference type="KEGG" id="amr:AM1_B0298"/>
<dbReference type="InterPro" id="IPR011009">
    <property type="entry name" value="Kinase-like_dom_sf"/>
</dbReference>
<evidence type="ECO:0000256" key="2">
    <source>
        <dbReference type="ARBA" id="ARBA00022527"/>
    </source>
</evidence>
<keyword evidence="9" id="KW-0802">TPR repeat</keyword>
<keyword evidence="10" id="KW-0812">Transmembrane</keyword>
<dbReference type="AlphaFoldDB" id="A8ZLJ0"/>
<gene>
    <name evidence="12" type="ordered locus">AM1_B0298</name>
</gene>
<keyword evidence="6" id="KW-0067">ATP-binding</keyword>
<dbReference type="InterPro" id="IPR019734">
    <property type="entry name" value="TPR_rpt"/>
</dbReference>
<keyword evidence="2" id="KW-0723">Serine/threonine-protein kinase</keyword>
<evidence type="ECO:0000256" key="8">
    <source>
        <dbReference type="ARBA" id="ARBA00048679"/>
    </source>
</evidence>
<dbReference type="PROSITE" id="PS50005">
    <property type="entry name" value="TPR"/>
    <property type="match status" value="2"/>
</dbReference>
<keyword evidence="10" id="KW-0472">Membrane</keyword>
<feature type="repeat" description="TPR" evidence="9">
    <location>
        <begin position="455"/>
        <end position="488"/>
    </location>
</feature>
<dbReference type="CDD" id="cd14014">
    <property type="entry name" value="STKc_PknB_like"/>
    <property type="match status" value="1"/>
</dbReference>
<evidence type="ECO:0000256" key="9">
    <source>
        <dbReference type="PROSITE-ProRule" id="PRU00339"/>
    </source>
</evidence>
<dbReference type="Proteomes" id="UP000000268">
    <property type="component" value="Plasmid pREB2"/>
</dbReference>
<dbReference type="EMBL" id="CP000839">
    <property type="protein sequence ID" value="ABW32017.1"/>
    <property type="molecule type" value="Genomic_DNA"/>
</dbReference>
<keyword evidence="10" id="KW-1133">Transmembrane helix</keyword>
<dbReference type="PROSITE" id="PS00108">
    <property type="entry name" value="PROTEIN_KINASE_ST"/>
    <property type="match status" value="1"/>
</dbReference>
<dbReference type="InterPro" id="IPR011990">
    <property type="entry name" value="TPR-like_helical_dom_sf"/>
</dbReference>
<dbReference type="Gene3D" id="1.25.40.10">
    <property type="entry name" value="Tetratricopeptide repeat domain"/>
    <property type="match status" value="2"/>
</dbReference>
<dbReference type="GO" id="GO:0005524">
    <property type="term" value="F:ATP binding"/>
    <property type="evidence" value="ECO:0007669"/>
    <property type="project" value="UniProtKB-KW"/>
</dbReference>
<evidence type="ECO:0000256" key="1">
    <source>
        <dbReference type="ARBA" id="ARBA00012513"/>
    </source>
</evidence>
<comment type="catalytic activity">
    <reaction evidence="8">
        <text>L-seryl-[protein] + ATP = O-phospho-L-seryl-[protein] + ADP + H(+)</text>
        <dbReference type="Rhea" id="RHEA:17989"/>
        <dbReference type="Rhea" id="RHEA-COMP:9863"/>
        <dbReference type="Rhea" id="RHEA-COMP:11604"/>
        <dbReference type="ChEBI" id="CHEBI:15378"/>
        <dbReference type="ChEBI" id="CHEBI:29999"/>
        <dbReference type="ChEBI" id="CHEBI:30616"/>
        <dbReference type="ChEBI" id="CHEBI:83421"/>
        <dbReference type="ChEBI" id="CHEBI:456216"/>
        <dbReference type="EC" id="2.7.11.1"/>
    </reaction>
</comment>
<dbReference type="InterPro" id="IPR000719">
    <property type="entry name" value="Prot_kinase_dom"/>
</dbReference>
<keyword evidence="3" id="KW-0808">Transferase</keyword>
<keyword evidence="4" id="KW-0547">Nucleotide-binding</keyword>
<dbReference type="Pfam" id="PF13181">
    <property type="entry name" value="TPR_8"/>
    <property type="match status" value="1"/>
</dbReference>
<name>A8ZLJ0_ACAM1</name>
<dbReference type="Gene3D" id="1.10.510.10">
    <property type="entry name" value="Transferase(Phosphotransferase) domain 1"/>
    <property type="match status" value="1"/>
</dbReference>
<accession>A8ZLJ0</accession>
<keyword evidence="12" id="KW-0614">Plasmid</keyword>
<evidence type="ECO:0000256" key="4">
    <source>
        <dbReference type="ARBA" id="ARBA00022741"/>
    </source>
</evidence>
<dbReference type="SUPFAM" id="SSF56112">
    <property type="entry name" value="Protein kinase-like (PK-like)"/>
    <property type="match status" value="1"/>
</dbReference>
<feature type="repeat" description="TPR" evidence="9">
    <location>
        <begin position="349"/>
        <end position="382"/>
    </location>
</feature>
<dbReference type="PROSITE" id="PS50011">
    <property type="entry name" value="PROTEIN_KINASE_DOM"/>
    <property type="match status" value="1"/>
</dbReference>
<evidence type="ECO:0000256" key="10">
    <source>
        <dbReference type="SAM" id="Phobius"/>
    </source>
</evidence>
<evidence type="ECO:0000256" key="5">
    <source>
        <dbReference type="ARBA" id="ARBA00022777"/>
    </source>
</evidence>
<dbReference type="InterPro" id="IPR008271">
    <property type="entry name" value="Ser/Thr_kinase_AS"/>
</dbReference>